<dbReference type="Pfam" id="PF03288">
    <property type="entry name" value="Pox_D5"/>
    <property type="match status" value="1"/>
</dbReference>
<evidence type="ECO:0000259" key="2">
    <source>
        <dbReference type="Pfam" id="PF03288"/>
    </source>
</evidence>
<dbReference type="InterPro" id="IPR045455">
    <property type="entry name" value="NrS-1_pol-like_helicase"/>
</dbReference>
<evidence type="ECO:0000313" key="4">
    <source>
        <dbReference type="EMBL" id="ESA02372.1"/>
    </source>
</evidence>
<organism evidence="4">
    <name type="scientific">Rhizophagus irregularis (strain DAOM 181602 / DAOM 197198 / MUCL 43194)</name>
    <name type="common">Arbuscular mycorrhizal fungus</name>
    <name type="synonym">Glomus intraradices</name>
    <dbReference type="NCBI Taxonomy" id="747089"/>
    <lineage>
        <taxon>Eukaryota</taxon>
        <taxon>Fungi</taxon>
        <taxon>Fungi incertae sedis</taxon>
        <taxon>Mucoromycota</taxon>
        <taxon>Glomeromycotina</taxon>
        <taxon>Glomeromycetes</taxon>
        <taxon>Glomerales</taxon>
        <taxon>Glomeraceae</taxon>
        <taxon>Rhizophagus</taxon>
    </lineage>
</organism>
<feature type="region of interest" description="Disordered" evidence="1">
    <location>
        <begin position="225"/>
        <end position="247"/>
    </location>
</feature>
<sequence>MSSGEWHRFNGHLKSLITEGKVSIERKGLETKRLKDFAGYMITSNQDAPIKIDIGDSCVVCFEVSACCRSNIPYFDQLGEILDHPDAPGMVMTYFLNLDLSKFSLEKIPNTKMKDVNKIAKLSSTSLYQHYLEWCEENGEKPLTNNILGQKFAQISIDKVRSRDNGVRVNQYILGRSKIVAKLRKSGLGDMEEFSDISQDDLPENETADIPIFNVPEIIPPKIIPTLLEKNTPPLNTSKDKKADKKSDVTQDLFDYVTEQTEAPVASTDLEGTTSGTSETSKTPESPINKPKVGKPPESNESSNEVVNLSPKETNVKHDSPKPNEVSSAILLARQQHEDHLRKRAVELGENPDAFVTITEKDRFDSITFRDRMVTDSRMCAWAIELEDNSKEHMDMTIRERLIGEEIICCSLEEDEIISSWLDTDKKWKKTYNQTIYILPNSIMAGIATKYVTENGLNNEISIEELIQHAPEFNILLTDKLMAGRKKGEAISHNTPDTPNVLQEVEPVEGGTVNVCQISQKETIRDLAQRIIRDNLGEAEIKVIANALAKSASNASTGLSRISRLRRELRNLKVSEKIISATLIPDITRSANKIQKEKSLLCENEGIDYPDYFALESVKKRLDVLLEKNEERASQLLMWIQEAISSRHLRDPGKPGVLWFNTFLKKDEFLPETGKPLLPSSLRKLGAVFAVVSNCAKNLSEAMTIASEALRH</sequence>
<feature type="domain" description="NrS-1 polymerase-like helicase" evidence="3">
    <location>
        <begin position="3"/>
        <end position="53"/>
    </location>
</feature>
<dbReference type="Pfam" id="PF19263">
    <property type="entry name" value="DUF5906"/>
    <property type="match status" value="1"/>
</dbReference>
<name>U9T4S0_RHIID</name>
<dbReference type="VEuPathDB" id="FungiDB:RhiirFUN_019785"/>
<feature type="compositionally biased region" description="Basic and acidic residues" evidence="1">
    <location>
        <begin position="238"/>
        <end position="247"/>
    </location>
</feature>
<feature type="domain" description="DNA primase/nucleoside triphosphatase C-terminal" evidence="2">
    <location>
        <begin position="113"/>
        <end position="156"/>
    </location>
</feature>
<evidence type="ECO:0000259" key="3">
    <source>
        <dbReference type="Pfam" id="PF19263"/>
    </source>
</evidence>
<accession>U9T4S0</accession>
<dbReference type="EMBL" id="KI295769">
    <property type="protein sequence ID" value="ESA02372.1"/>
    <property type="molecule type" value="Genomic_DNA"/>
</dbReference>
<gene>
    <name evidence="4" type="ORF">GLOINDRAFT_6587</name>
</gene>
<feature type="compositionally biased region" description="Low complexity" evidence="1">
    <location>
        <begin position="267"/>
        <end position="286"/>
    </location>
</feature>
<evidence type="ECO:0000256" key="1">
    <source>
        <dbReference type="SAM" id="MobiDB-lite"/>
    </source>
</evidence>
<protein>
    <submittedName>
        <fullName evidence="4">Uncharacterized protein</fullName>
    </submittedName>
</protein>
<proteinExistence type="predicted"/>
<dbReference type="InterPro" id="IPR004968">
    <property type="entry name" value="DNA_primase/NTPase_C"/>
</dbReference>
<dbReference type="AlphaFoldDB" id="U9T4S0"/>
<dbReference type="VEuPathDB" id="FungiDB:RhiirFUN_019961"/>
<feature type="region of interest" description="Disordered" evidence="1">
    <location>
        <begin position="259"/>
        <end position="324"/>
    </location>
</feature>
<dbReference type="HOGENOM" id="CLU_388118_0_0_1"/>
<feature type="compositionally biased region" description="Low complexity" evidence="1">
    <location>
        <begin position="299"/>
        <end position="308"/>
    </location>
</feature>
<reference evidence="4" key="1">
    <citation type="submission" date="2013-07" db="EMBL/GenBank/DDBJ databases">
        <title>The genome of an arbuscular mycorrhizal fungus provides insights into the evolution of the oldest plant symbiosis.</title>
        <authorList>
            <consortium name="DOE Joint Genome Institute"/>
            <person name="Tisserant E."/>
            <person name="Malbreil M."/>
            <person name="Kuo A."/>
            <person name="Kohler A."/>
            <person name="Symeonidi A."/>
            <person name="Balestrini R."/>
            <person name="Charron P."/>
            <person name="Duensing N."/>
            <person name="Frei-dit-Frey N."/>
            <person name="Gianinazzi-Pearson V."/>
            <person name="Gilbert B."/>
            <person name="Handa Y."/>
            <person name="Hijri M."/>
            <person name="Kaul R."/>
            <person name="Kawaguchi M."/>
            <person name="Krajinski F."/>
            <person name="Lammers P."/>
            <person name="Lapierre D."/>
            <person name="Masclaux F.G."/>
            <person name="Murat C."/>
            <person name="Morin E."/>
            <person name="Ndikumana S."/>
            <person name="Pagni M."/>
            <person name="Petitpierre D."/>
            <person name="Requena N."/>
            <person name="Rosikiewicz P."/>
            <person name="Riley R."/>
            <person name="Saito K."/>
            <person name="San Clemente H."/>
            <person name="Shapiro H."/>
            <person name="van Tuinen D."/>
            <person name="Becard G."/>
            <person name="Bonfante P."/>
            <person name="Paszkowski U."/>
            <person name="Shachar-Hill Y."/>
            <person name="Young J.P."/>
            <person name="Sanders I.R."/>
            <person name="Henrissat B."/>
            <person name="Rensing S.A."/>
            <person name="Grigoriev I.V."/>
            <person name="Corradi N."/>
            <person name="Roux C."/>
            <person name="Martin F."/>
        </authorList>
    </citation>
    <scope>NUCLEOTIDE SEQUENCE</scope>
    <source>
        <strain evidence="4">DAOM 197198</strain>
    </source>
</reference>
<feature type="non-terminal residue" evidence="4">
    <location>
        <position position="712"/>
    </location>
</feature>